<sequence>MSNHSSTSSYRDPRDWALVNRPKAHSKASSARTHDTDFTVREGGSLHGRSSEHGRSSIFSRDGESRGGRSDRARSIASNISDSAYSEVTVTTARERGKNPKEKKYRFPERDLRPDNGYQQLPRQSQSQPYATQEIVPPGTLIRQPTQELPSRRLTQYDDDDGSDADTVRPEDSASQVSTQMSSKKGGSRKGRSSNGRSSNGRSSNDRRVDRYERSPERHIRPHGLAPIKEGYIYQKTTTVTKEVEYGWKRQSVNQ</sequence>
<dbReference type="AlphaFoldDB" id="A0A4S8RC60"/>
<feature type="compositionally biased region" description="Basic and acidic residues" evidence="1">
    <location>
        <begin position="93"/>
        <end position="114"/>
    </location>
</feature>
<name>A0A4S8RC60_9HELO</name>
<comment type="caution">
    <text evidence="2">The sequence shown here is derived from an EMBL/GenBank/DDBJ whole genome shotgun (WGS) entry which is preliminary data.</text>
</comment>
<feature type="compositionally biased region" description="Polar residues" evidence="1">
    <location>
        <begin position="1"/>
        <end position="10"/>
    </location>
</feature>
<feature type="compositionally biased region" description="Basic and acidic residues" evidence="1">
    <location>
        <begin position="49"/>
        <end position="74"/>
    </location>
</feature>
<reference evidence="2 3" key="1">
    <citation type="submission" date="2017-12" db="EMBL/GenBank/DDBJ databases">
        <title>Comparative genomics of Botrytis spp.</title>
        <authorList>
            <person name="Valero-Jimenez C.A."/>
            <person name="Tapia P."/>
            <person name="Veloso J."/>
            <person name="Silva-Moreno E."/>
            <person name="Staats M."/>
            <person name="Valdes J.H."/>
            <person name="Van Kan J.A.L."/>
        </authorList>
    </citation>
    <scope>NUCLEOTIDE SEQUENCE [LARGE SCALE GENOMIC DNA]</scope>
    <source>
        <strain evidence="2 3">MUCL435</strain>
    </source>
</reference>
<dbReference type="Proteomes" id="UP000308671">
    <property type="component" value="Unassembled WGS sequence"/>
</dbReference>
<feature type="compositionally biased region" description="Low complexity" evidence="1">
    <location>
        <begin position="193"/>
        <end position="203"/>
    </location>
</feature>
<evidence type="ECO:0000313" key="2">
    <source>
        <dbReference type="EMBL" id="THV54792.1"/>
    </source>
</evidence>
<evidence type="ECO:0000256" key="1">
    <source>
        <dbReference type="SAM" id="MobiDB-lite"/>
    </source>
</evidence>
<feature type="compositionally biased region" description="Polar residues" evidence="1">
    <location>
        <begin position="79"/>
        <end position="92"/>
    </location>
</feature>
<keyword evidence="3" id="KW-1185">Reference proteome</keyword>
<feature type="compositionally biased region" description="Polar residues" evidence="1">
    <location>
        <begin position="117"/>
        <end position="131"/>
    </location>
</feature>
<feature type="region of interest" description="Disordered" evidence="1">
    <location>
        <begin position="1"/>
        <end position="224"/>
    </location>
</feature>
<gene>
    <name evidence="2" type="ORF">BGAL_0020g00460</name>
</gene>
<proteinExistence type="predicted"/>
<dbReference type="EMBL" id="PQXL01000020">
    <property type="protein sequence ID" value="THV54792.1"/>
    <property type="molecule type" value="Genomic_DNA"/>
</dbReference>
<evidence type="ECO:0000313" key="3">
    <source>
        <dbReference type="Proteomes" id="UP000308671"/>
    </source>
</evidence>
<organism evidence="2 3">
    <name type="scientific">Botrytis galanthina</name>
    <dbReference type="NCBI Taxonomy" id="278940"/>
    <lineage>
        <taxon>Eukaryota</taxon>
        <taxon>Fungi</taxon>
        <taxon>Dikarya</taxon>
        <taxon>Ascomycota</taxon>
        <taxon>Pezizomycotina</taxon>
        <taxon>Leotiomycetes</taxon>
        <taxon>Helotiales</taxon>
        <taxon>Sclerotiniaceae</taxon>
        <taxon>Botrytis</taxon>
    </lineage>
</organism>
<protein>
    <submittedName>
        <fullName evidence="2">Uncharacterized protein</fullName>
    </submittedName>
</protein>
<feature type="compositionally biased region" description="Basic and acidic residues" evidence="1">
    <location>
        <begin position="204"/>
        <end position="219"/>
    </location>
</feature>
<accession>A0A4S8RC60</accession>